<protein>
    <recommendedName>
        <fullName evidence="2">Cupin 2 conserved barrel domain-containing protein</fullName>
    </recommendedName>
</protein>
<dbReference type="Gene3D" id="2.60.120.10">
    <property type="entry name" value="Jelly Rolls"/>
    <property type="match status" value="1"/>
</dbReference>
<dbReference type="InterPro" id="IPR011051">
    <property type="entry name" value="RmlC_Cupin_sf"/>
</dbReference>
<evidence type="ECO:0000313" key="1">
    <source>
        <dbReference type="EMBL" id="QNO49636.1"/>
    </source>
</evidence>
<dbReference type="InterPro" id="IPR014710">
    <property type="entry name" value="RmlC-like_jellyroll"/>
</dbReference>
<evidence type="ECO:0008006" key="2">
    <source>
        <dbReference type="Google" id="ProtNLM"/>
    </source>
</evidence>
<gene>
    <name evidence="1" type="ORF">AIHMFPNM_00039</name>
</gene>
<proteinExistence type="predicted"/>
<reference evidence="1" key="1">
    <citation type="submission" date="2020-06" db="EMBL/GenBank/DDBJ databases">
        <title>Unique genomic features of the anaerobic methanotrophic archaea.</title>
        <authorList>
            <person name="Chadwick G.L."/>
            <person name="Skennerton C.T."/>
            <person name="Laso-Perez R."/>
            <person name="Leu A.O."/>
            <person name="Speth D.R."/>
            <person name="Yu H."/>
            <person name="Morgan-Lang C."/>
            <person name="Hatzenpichler R."/>
            <person name="Goudeau D."/>
            <person name="Malmstrom R."/>
            <person name="Brazelton W.J."/>
            <person name="Woyke T."/>
            <person name="Hallam S.J."/>
            <person name="Tyson G.W."/>
            <person name="Wegener G."/>
            <person name="Boetius A."/>
            <person name="Orphan V."/>
        </authorList>
    </citation>
    <scope>NUCLEOTIDE SEQUENCE</scope>
</reference>
<organism evidence="1">
    <name type="scientific">Candidatus Methanogaster sp. ANME-2c ERB4</name>
    <dbReference type="NCBI Taxonomy" id="2759911"/>
    <lineage>
        <taxon>Archaea</taxon>
        <taxon>Methanobacteriati</taxon>
        <taxon>Methanobacteriota</taxon>
        <taxon>Stenosarchaea group</taxon>
        <taxon>Methanomicrobia</taxon>
        <taxon>Methanosarcinales</taxon>
        <taxon>ANME-2 cluster</taxon>
        <taxon>Candidatus Methanogasteraceae</taxon>
        <taxon>Candidatus Methanogaster</taxon>
    </lineage>
</organism>
<sequence>MKNYLIDFKNIEWETPAPGVRYKAYTRGNHKMRLVEFTEEFVEDAWCTKGHIGYILEGDLLIDFNGRLSIFGGGDGFFIPEGEESKHKGKVAKGEKALIILFEKV</sequence>
<dbReference type="SUPFAM" id="SSF51182">
    <property type="entry name" value="RmlC-like cupins"/>
    <property type="match status" value="1"/>
</dbReference>
<dbReference type="AlphaFoldDB" id="A0A7G9YNQ2"/>
<accession>A0A7G9YNQ2</accession>
<dbReference type="EMBL" id="MT631384">
    <property type="protein sequence ID" value="QNO49636.1"/>
    <property type="molecule type" value="Genomic_DNA"/>
</dbReference>
<name>A0A7G9YNQ2_9EURY</name>